<dbReference type="GO" id="GO:0000287">
    <property type="term" value="F:magnesium ion binding"/>
    <property type="evidence" value="ECO:0007669"/>
    <property type="project" value="TreeGrafter"/>
</dbReference>
<dbReference type="CDD" id="cd12830">
    <property type="entry name" value="MtCorA-like"/>
    <property type="match status" value="1"/>
</dbReference>
<comment type="caution">
    <text evidence="13">The sequence shown here is derived from an EMBL/GenBank/DDBJ whole genome shotgun (WGS) entry which is preliminary data.</text>
</comment>
<keyword evidence="9 12" id="KW-0472">Membrane</keyword>
<name>A0A8J3LRQ0_9ACTN</name>
<evidence type="ECO:0000256" key="3">
    <source>
        <dbReference type="ARBA" id="ARBA00022448"/>
    </source>
</evidence>
<feature type="transmembrane region" description="Helical" evidence="12">
    <location>
        <begin position="347"/>
        <end position="367"/>
    </location>
</feature>
<sequence>MTQDGTGRSLSRVLPAPVRRAMHRMRSTTPAPLSTGVGADHHSGVIDCALYVDGVRQPGDWNYRDALIAAGNTHNAFVWLGLKEPDANELADIADTFDLHELPVEDAVKSHQRPKVERYGAMTFVTLRTARYIEHAELTENSEVVESGDVMMFIGEHFIITVRHGDAARLAPVRAGLNDKDELIKHGPWAVAYAVCDMVVDVLVEVAAAIEEDIAIVEDSVFARQGHGRIQRIYQLKRELMEFKRVVMPLQRPLAGLASGQVGDVPGEVRRYFRDVNDHLARTVEQVIYFDDVLNSVLSARLAQVSVDQNNDMRKIAAYAGIAAFWTMATGIYGMNFEFMPELHWKYSYPVLLTLLITGSFVAYRALRRSGWL</sequence>
<dbReference type="SUPFAM" id="SSF144083">
    <property type="entry name" value="Magnesium transport protein CorA, transmembrane region"/>
    <property type="match status" value="1"/>
</dbReference>
<dbReference type="Pfam" id="PF01544">
    <property type="entry name" value="CorA"/>
    <property type="match status" value="1"/>
</dbReference>
<keyword evidence="4" id="KW-1003">Cell membrane</keyword>
<evidence type="ECO:0000256" key="2">
    <source>
        <dbReference type="ARBA" id="ARBA00009765"/>
    </source>
</evidence>
<protein>
    <submittedName>
        <fullName evidence="13">Magnesium transport protein CorA</fullName>
    </submittedName>
</protein>
<evidence type="ECO:0000256" key="4">
    <source>
        <dbReference type="ARBA" id="ARBA00022475"/>
    </source>
</evidence>
<dbReference type="EMBL" id="BONU01000002">
    <property type="protein sequence ID" value="GIG71965.1"/>
    <property type="molecule type" value="Genomic_DNA"/>
</dbReference>
<evidence type="ECO:0000256" key="7">
    <source>
        <dbReference type="ARBA" id="ARBA00022989"/>
    </source>
</evidence>
<evidence type="ECO:0000256" key="1">
    <source>
        <dbReference type="ARBA" id="ARBA00004651"/>
    </source>
</evidence>
<keyword evidence="14" id="KW-1185">Reference proteome</keyword>
<dbReference type="AlphaFoldDB" id="A0A8J3LRQ0"/>
<evidence type="ECO:0000256" key="5">
    <source>
        <dbReference type="ARBA" id="ARBA00022692"/>
    </source>
</evidence>
<evidence type="ECO:0000313" key="13">
    <source>
        <dbReference type="EMBL" id="GIG71965.1"/>
    </source>
</evidence>
<dbReference type="Gene3D" id="1.20.58.340">
    <property type="entry name" value="Magnesium transport protein CorA, transmembrane region"/>
    <property type="match status" value="2"/>
</dbReference>
<keyword evidence="7 12" id="KW-1133">Transmembrane helix</keyword>
<evidence type="ECO:0000256" key="9">
    <source>
        <dbReference type="ARBA" id="ARBA00023136"/>
    </source>
</evidence>
<accession>A0A8J3LRQ0</accession>
<dbReference type="RefSeq" id="WP_168074929.1">
    <property type="nucleotide sequence ID" value="NZ_BAAAQJ010000008.1"/>
</dbReference>
<evidence type="ECO:0000256" key="11">
    <source>
        <dbReference type="ARBA" id="ARBA00045497"/>
    </source>
</evidence>
<comment type="catalytic activity">
    <reaction evidence="10">
        <text>Mg(2+)(in) = Mg(2+)(out)</text>
        <dbReference type="Rhea" id="RHEA:29827"/>
        <dbReference type="ChEBI" id="CHEBI:18420"/>
    </reaction>
</comment>
<feature type="transmembrane region" description="Helical" evidence="12">
    <location>
        <begin position="316"/>
        <end position="335"/>
    </location>
</feature>
<dbReference type="PANTHER" id="PTHR46494:SF1">
    <property type="entry name" value="CORA FAMILY METAL ION TRANSPORTER (EUROFUNG)"/>
    <property type="match status" value="1"/>
</dbReference>
<evidence type="ECO:0000256" key="12">
    <source>
        <dbReference type="SAM" id="Phobius"/>
    </source>
</evidence>
<dbReference type="PANTHER" id="PTHR46494">
    <property type="entry name" value="CORA FAMILY METAL ION TRANSPORTER (EUROFUNG)"/>
    <property type="match status" value="1"/>
</dbReference>
<evidence type="ECO:0000256" key="10">
    <source>
        <dbReference type="ARBA" id="ARBA00034269"/>
    </source>
</evidence>
<dbReference type="InterPro" id="IPR002523">
    <property type="entry name" value="MgTranspt_CorA/ZnTranspt_ZntB"/>
</dbReference>
<organism evidence="13 14">
    <name type="scientific">Planosporangium flavigriseum</name>
    <dbReference type="NCBI Taxonomy" id="373681"/>
    <lineage>
        <taxon>Bacteria</taxon>
        <taxon>Bacillati</taxon>
        <taxon>Actinomycetota</taxon>
        <taxon>Actinomycetes</taxon>
        <taxon>Micromonosporales</taxon>
        <taxon>Micromonosporaceae</taxon>
        <taxon>Planosporangium</taxon>
    </lineage>
</organism>
<dbReference type="InterPro" id="IPR045863">
    <property type="entry name" value="CorA_TM1_TM2"/>
</dbReference>
<proteinExistence type="inferred from homology"/>
<dbReference type="Gene3D" id="3.30.460.20">
    <property type="entry name" value="CorA soluble domain-like"/>
    <property type="match status" value="1"/>
</dbReference>
<evidence type="ECO:0000256" key="6">
    <source>
        <dbReference type="ARBA" id="ARBA00022842"/>
    </source>
</evidence>
<reference evidence="13" key="1">
    <citation type="submission" date="2021-01" db="EMBL/GenBank/DDBJ databases">
        <title>Whole genome shotgun sequence of Planosporangium flavigriseum NBRC 105377.</title>
        <authorList>
            <person name="Komaki H."/>
            <person name="Tamura T."/>
        </authorList>
    </citation>
    <scope>NUCLEOTIDE SEQUENCE</scope>
    <source>
        <strain evidence="13">NBRC 105377</strain>
    </source>
</reference>
<comment type="similarity">
    <text evidence="2">Belongs to the CorA metal ion transporter (MIT) (TC 1.A.35) family.</text>
</comment>
<dbReference type="GO" id="GO:0005886">
    <property type="term" value="C:plasma membrane"/>
    <property type="evidence" value="ECO:0007669"/>
    <property type="project" value="UniProtKB-SubCell"/>
</dbReference>
<gene>
    <name evidence="13" type="primary">corA</name>
    <name evidence="13" type="ORF">Pfl04_03690</name>
</gene>
<dbReference type="GO" id="GO:0050897">
    <property type="term" value="F:cobalt ion binding"/>
    <property type="evidence" value="ECO:0007669"/>
    <property type="project" value="TreeGrafter"/>
</dbReference>
<dbReference type="GO" id="GO:0015087">
    <property type="term" value="F:cobalt ion transmembrane transporter activity"/>
    <property type="evidence" value="ECO:0007669"/>
    <property type="project" value="TreeGrafter"/>
</dbReference>
<keyword evidence="6" id="KW-0460">Magnesium</keyword>
<evidence type="ECO:0000313" key="14">
    <source>
        <dbReference type="Proteomes" id="UP000653674"/>
    </source>
</evidence>
<comment type="subcellular location">
    <subcellularLocation>
        <location evidence="1">Cell membrane</location>
        <topology evidence="1">Multi-pass membrane protein</topology>
    </subcellularLocation>
</comment>
<evidence type="ECO:0000256" key="8">
    <source>
        <dbReference type="ARBA" id="ARBA00023065"/>
    </source>
</evidence>
<keyword evidence="3" id="KW-0813">Transport</keyword>
<dbReference type="FunFam" id="1.20.58.340:FF:000004">
    <property type="entry name" value="Magnesium transport protein CorA"/>
    <property type="match status" value="1"/>
</dbReference>
<dbReference type="GO" id="GO:0015095">
    <property type="term" value="F:magnesium ion transmembrane transporter activity"/>
    <property type="evidence" value="ECO:0007669"/>
    <property type="project" value="TreeGrafter"/>
</dbReference>
<dbReference type="SUPFAM" id="SSF143865">
    <property type="entry name" value="CorA soluble domain-like"/>
    <property type="match status" value="1"/>
</dbReference>
<keyword evidence="8" id="KW-0406">Ion transport</keyword>
<keyword evidence="5 12" id="KW-0812">Transmembrane</keyword>
<comment type="function">
    <text evidence="11">Mediates influx of magnesium ions. Alternates between open and closed states. Activated by low cytoplasmic Mg(2+) levels. Inactive when cytoplasmic Mg(2+) levels are high.</text>
</comment>
<dbReference type="Proteomes" id="UP000653674">
    <property type="component" value="Unassembled WGS sequence"/>
</dbReference>
<dbReference type="InterPro" id="IPR045861">
    <property type="entry name" value="CorA_cytoplasmic_dom"/>
</dbReference>